<dbReference type="KEGG" id="src:M271_12500"/>
<evidence type="ECO:0000313" key="2">
    <source>
        <dbReference type="EMBL" id="RLV73763.1"/>
    </source>
</evidence>
<dbReference type="EMBL" id="QYCY01000002">
    <property type="protein sequence ID" value="RLV73763.1"/>
    <property type="molecule type" value="Genomic_DNA"/>
</dbReference>
<sequence>MKYKNEAQIMKALGIESWRNLSKDKMVRFAAMMPNMDTEVALKIVEQFPAFKDFAKDAVSAIERAHQSTFSANNQSQEHVHRAWQEVRDILKGELGKDDLSREEKKFLIEQIQETARMQSQKDSENKQFLDGALKKVLVGATAAVALGVAFVGGRVMAESKDSTESSQDA</sequence>
<keyword evidence="1" id="KW-0472">Membrane</keyword>
<gene>
    <name evidence="2" type="ORF">D3C57_131095</name>
</gene>
<evidence type="ECO:0000313" key="3">
    <source>
        <dbReference type="Proteomes" id="UP000281594"/>
    </source>
</evidence>
<comment type="caution">
    <text evidence="2">The sequence shown here is derived from an EMBL/GenBank/DDBJ whole genome shotgun (WGS) entry which is preliminary data.</text>
</comment>
<dbReference type="eggNOG" id="ENOG5032Z9D">
    <property type="taxonomic scope" value="Bacteria"/>
</dbReference>
<keyword evidence="1" id="KW-1133">Transmembrane helix</keyword>
<evidence type="ECO:0000256" key="1">
    <source>
        <dbReference type="SAM" id="Phobius"/>
    </source>
</evidence>
<dbReference type="RefSeq" id="WP_020867504.1">
    <property type="nucleotide sequence ID" value="NC_022785.1"/>
</dbReference>
<accession>A0A0A0NA08</accession>
<feature type="transmembrane region" description="Helical" evidence="1">
    <location>
        <begin position="137"/>
        <end position="158"/>
    </location>
</feature>
<dbReference type="Proteomes" id="UP000281594">
    <property type="component" value="Unassembled WGS sequence"/>
</dbReference>
<name>A0A0A0NA08_STRRN</name>
<dbReference type="HOGENOM" id="CLU_133848_0_0_11"/>
<protein>
    <submittedName>
        <fullName evidence="2">Uncharacterized protein</fullName>
    </submittedName>
</protein>
<keyword evidence="1" id="KW-0812">Transmembrane</keyword>
<organism evidence="2 3">
    <name type="scientific">Streptomyces rapamycinicus (strain ATCC 29253 / DSM 41530 / NRRL 5491 / AYB-994)</name>
    <name type="common">Streptomyces hygroscopicus (strain ATCC 29253)</name>
    <dbReference type="NCBI Taxonomy" id="1343740"/>
    <lineage>
        <taxon>Bacteria</taxon>
        <taxon>Bacillati</taxon>
        <taxon>Actinomycetota</taxon>
        <taxon>Actinomycetes</taxon>
        <taxon>Kitasatosporales</taxon>
        <taxon>Streptomycetaceae</taxon>
        <taxon>Streptomyces</taxon>
        <taxon>Streptomyces violaceusniger group</taxon>
    </lineage>
</organism>
<reference evidence="2 3" key="1">
    <citation type="journal article" date="2018" name="J. Biol. Chem.">
        <title>Discovery of the actinoplanic acid pathway in Streptomyces rapamycinicus reveals a genetically conserved synergism with rapamycin.</title>
        <authorList>
            <person name="Mrak P."/>
            <person name="Krastel P."/>
            <person name="Pivk Lukancic P."/>
            <person name="Tao J."/>
            <person name="Pistorius D."/>
            <person name="Moore C.M."/>
        </authorList>
    </citation>
    <scope>NUCLEOTIDE SEQUENCE [LARGE SCALE GENOMIC DNA]</scope>
    <source>
        <strain evidence="2 3">NRRL 5491</strain>
    </source>
</reference>
<proteinExistence type="predicted"/>
<dbReference type="AlphaFoldDB" id="A0A0A0NA08"/>
<dbReference type="STRING" id="1343740.M271_12500"/>